<keyword evidence="6 10" id="KW-1133">Transmembrane helix</keyword>
<evidence type="ECO:0000256" key="6">
    <source>
        <dbReference type="ARBA" id="ARBA00022989"/>
    </source>
</evidence>
<evidence type="ECO:0000256" key="3">
    <source>
        <dbReference type="ARBA" id="ARBA00022679"/>
    </source>
</evidence>
<dbReference type="SMART" id="SM00387">
    <property type="entry name" value="HATPase_c"/>
    <property type="match status" value="1"/>
</dbReference>
<dbReference type="InterPro" id="IPR011712">
    <property type="entry name" value="Sig_transdc_His_kin_sub3_dim/P"/>
</dbReference>
<dbReference type="GO" id="GO:0005886">
    <property type="term" value="C:plasma membrane"/>
    <property type="evidence" value="ECO:0007669"/>
    <property type="project" value="UniProtKB-SubCell"/>
</dbReference>
<dbReference type="PANTHER" id="PTHR24421:SF37">
    <property type="entry name" value="SENSOR HISTIDINE KINASE NARS"/>
    <property type="match status" value="1"/>
</dbReference>
<dbReference type="EMBL" id="FOPP01000005">
    <property type="protein sequence ID" value="SFH12433.1"/>
    <property type="molecule type" value="Genomic_DNA"/>
</dbReference>
<dbReference type="GO" id="GO:0046983">
    <property type="term" value="F:protein dimerization activity"/>
    <property type="evidence" value="ECO:0007669"/>
    <property type="project" value="InterPro"/>
</dbReference>
<keyword evidence="2" id="KW-1003">Cell membrane</keyword>
<evidence type="ECO:0000313" key="13">
    <source>
        <dbReference type="Proteomes" id="UP000199666"/>
    </source>
</evidence>
<protein>
    <submittedName>
        <fullName evidence="12">Histidine kinase-, DNA gyrase B-, and HSP90-like ATPase</fullName>
    </submittedName>
</protein>
<dbReference type="AlphaFoldDB" id="A0A1I2XG18"/>
<dbReference type="PANTHER" id="PTHR24421">
    <property type="entry name" value="NITRATE/NITRITE SENSOR PROTEIN NARX-RELATED"/>
    <property type="match status" value="1"/>
</dbReference>
<keyword evidence="8 10" id="KW-0472">Membrane</keyword>
<dbReference type="Gene3D" id="1.25.40.10">
    <property type="entry name" value="Tetratricopeptide repeat domain"/>
    <property type="match status" value="2"/>
</dbReference>
<keyword evidence="7" id="KW-0902">Two-component regulatory system</keyword>
<keyword evidence="4 10" id="KW-0812">Transmembrane</keyword>
<dbReference type="InterPro" id="IPR019734">
    <property type="entry name" value="TPR_rpt"/>
</dbReference>
<dbReference type="SUPFAM" id="SSF48452">
    <property type="entry name" value="TPR-like"/>
    <property type="match status" value="2"/>
</dbReference>
<accession>A0A1I2XG18</accession>
<dbReference type="Pfam" id="PF13424">
    <property type="entry name" value="TPR_12"/>
    <property type="match status" value="1"/>
</dbReference>
<dbReference type="InterPro" id="IPR003594">
    <property type="entry name" value="HATPase_dom"/>
</dbReference>
<dbReference type="PROSITE" id="PS50109">
    <property type="entry name" value="HIS_KIN"/>
    <property type="match status" value="1"/>
</dbReference>
<dbReference type="OrthoDB" id="9778366at2"/>
<dbReference type="Proteomes" id="UP000199666">
    <property type="component" value="Unassembled WGS sequence"/>
</dbReference>
<evidence type="ECO:0000256" key="9">
    <source>
        <dbReference type="SAM" id="Coils"/>
    </source>
</evidence>
<feature type="transmembrane region" description="Helical" evidence="10">
    <location>
        <begin position="379"/>
        <end position="400"/>
    </location>
</feature>
<keyword evidence="3" id="KW-0808">Transferase</keyword>
<keyword evidence="5 12" id="KW-0418">Kinase</keyword>
<evidence type="ECO:0000259" key="11">
    <source>
        <dbReference type="PROSITE" id="PS50109"/>
    </source>
</evidence>
<name>A0A1I2XG18_9SPHI</name>
<evidence type="ECO:0000313" key="12">
    <source>
        <dbReference type="EMBL" id="SFH12433.1"/>
    </source>
</evidence>
<evidence type="ECO:0000256" key="2">
    <source>
        <dbReference type="ARBA" id="ARBA00022475"/>
    </source>
</evidence>
<dbReference type="InterPro" id="IPR011990">
    <property type="entry name" value="TPR-like_helical_dom_sf"/>
</dbReference>
<dbReference type="SMART" id="SM00028">
    <property type="entry name" value="TPR"/>
    <property type="match status" value="4"/>
</dbReference>
<evidence type="ECO:0000256" key="10">
    <source>
        <dbReference type="SAM" id="Phobius"/>
    </source>
</evidence>
<keyword evidence="13" id="KW-1185">Reference proteome</keyword>
<dbReference type="Gene3D" id="3.30.565.10">
    <property type="entry name" value="Histidine kinase-like ATPase, C-terminal domain"/>
    <property type="match status" value="1"/>
</dbReference>
<feature type="coiled-coil region" evidence="9">
    <location>
        <begin position="349"/>
        <end position="421"/>
    </location>
</feature>
<dbReference type="STRING" id="414048.SAMN04489864_105221"/>
<gene>
    <name evidence="12" type="ORF">SAMN04489864_105221</name>
</gene>
<organism evidence="12 13">
    <name type="scientific">Pedobacter insulae</name>
    <dbReference type="NCBI Taxonomy" id="414048"/>
    <lineage>
        <taxon>Bacteria</taxon>
        <taxon>Pseudomonadati</taxon>
        <taxon>Bacteroidota</taxon>
        <taxon>Sphingobacteriia</taxon>
        <taxon>Sphingobacteriales</taxon>
        <taxon>Sphingobacteriaceae</taxon>
        <taxon>Pedobacter</taxon>
    </lineage>
</organism>
<dbReference type="Pfam" id="PF02518">
    <property type="entry name" value="HATPase_c"/>
    <property type="match status" value="1"/>
</dbReference>
<comment type="subcellular location">
    <subcellularLocation>
        <location evidence="1">Cell membrane</location>
        <topology evidence="1">Multi-pass membrane protein</topology>
    </subcellularLocation>
</comment>
<evidence type="ECO:0000256" key="5">
    <source>
        <dbReference type="ARBA" id="ARBA00022777"/>
    </source>
</evidence>
<dbReference type="InterPro" id="IPR036890">
    <property type="entry name" value="HATPase_C_sf"/>
</dbReference>
<dbReference type="CDD" id="cd16917">
    <property type="entry name" value="HATPase_UhpB-NarQ-NarX-like"/>
    <property type="match status" value="1"/>
</dbReference>
<sequence>MKFSFTLFLFLVHFVSFGQIKYNTKPKVDTEVKLLYDEAEKCIKIPGKDCKYLFLKAIEFGKKHKVSYMDYLYFQLGFYFDVRSQYDSAQYYNKKAYELVNKKDPNSAYLIILNSMGANYFRSGDYDNAASYMLLTVKELETQDNPLALVYAYNNLATVLGINENDEEAIKYYKKGYNILEKIKDTTIIANLASNTAIYVKKTNNFPEARKWALKAIQLAEQHHNPSAFSYGNYIMGTTEKDLDKSLSYIKKAVDKAREFQYLSILGDALDIYGTKLSEKGRHEEAKRSIEEAIKIHLKSGYNTGLYSAYANAGIIYYNASDYKTSSEYYKKFKELYDKILPEENKKRINDLNTKYKTEKKEKTIAEQELKIQKQRSNLLYAILGSALFITMLGGIFIYNRKAQQLKLKRLQQEKENAILNSFILGEERERGRISHELHDGVAAMIGAAKMSLESIPHLSPEKQLAQLAKVTGILENTHADVRHIAHNLFPTVLEKEGLVKATEQFASELNETKLINVKVTDKDSKAQKLSQQLQLMLFRVIQELVNNIIKHAQAQHAVITFSNHPNGLQIDVLDDGIGYEESTGSGGQGLYSITQRIKSIGGEFKIITTGDKGSQATTTIPVADKN</sequence>
<dbReference type="InterPro" id="IPR050482">
    <property type="entry name" value="Sensor_HK_TwoCompSys"/>
</dbReference>
<reference evidence="12 13" key="1">
    <citation type="submission" date="2016-10" db="EMBL/GenBank/DDBJ databases">
        <authorList>
            <person name="de Groot N.N."/>
        </authorList>
    </citation>
    <scope>NUCLEOTIDE SEQUENCE [LARGE SCALE GENOMIC DNA]</scope>
    <source>
        <strain evidence="12 13">DSM 18684</strain>
    </source>
</reference>
<dbReference type="RefSeq" id="WP_090993738.1">
    <property type="nucleotide sequence ID" value="NZ_FOPP01000005.1"/>
</dbReference>
<dbReference type="Pfam" id="PF07730">
    <property type="entry name" value="HisKA_3"/>
    <property type="match status" value="1"/>
</dbReference>
<keyword evidence="9" id="KW-0175">Coiled coil</keyword>
<dbReference type="GO" id="GO:0000155">
    <property type="term" value="F:phosphorelay sensor kinase activity"/>
    <property type="evidence" value="ECO:0007669"/>
    <property type="project" value="InterPro"/>
</dbReference>
<evidence type="ECO:0000256" key="7">
    <source>
        <dbReference type="ARBA" id="ARBA00023012"/>
    </source>
</evidence>
<dbReference type="SUPFAM" id="SSF55874">
    <property type="entry name" value="ATPase domain of HSP90 chaperone/DNA topoisomerase II/histidine kinase"/>
    <property type="match status" value="1"/>
</dbReference>
<dbReference type="Gene3D" id="1.20.5.1930">
    <property type="match status" value="1"/>
</dbReference>
<proteinExistence type="predicted"/>
<evidence type="ECO:0000256" key="4">
    <source>
        <dbReference type="ARBA" id="ARBA00022692"/>
    </source>
</evidence>
<feature type="domain" description="Histidine kinase" evidence="11">
    <location>
        <begin position="433"/>
        <end position="625"/>
    </location>
</feature>
<evidence type="ECO:0000256" key="1">
    <source>
        <dbReference type="ARBA" id="ARBA00004651"/>
    </source>
</evidence>
<evidence type="ECO:0000256" key="8">
    <source>
        <dbReference type="ARBA" id="ARBA00023136"/>
    </source>
</evidence>
<dbReference type="InterPro" id="IPR005467">
    <property type="entry name" value="His_kinase_dom"/>
</dbReference>